<gene>
    <name evidence="1" type="ORF">RPERSI_LOCUS30632</name>
</gene>
<evidence type="ECO:0000313" key="2">
    <source>
        <dbReference type="Proteomes" id="UP000789920"/>
    </source>
</evidence>
<feature type="non-terminal residue" evidence="1">
    <location>
        <position position="1"/>
    </location>
</feature>
<proteinExistence type="predicted"/>
<evidence type="ECO:0000313" key="1">
    <source>
        <dbReference type="EMBL" id="CAG8838329.1"/>
    </source>
</evidence>
<keyword evidence="2" id="KW-1185">Reference proteome</keyword>
<reference evidence="1" key="1">
    <citation type="submission" date="2021-06" db="EMBL/GenBank/DDBJ databases">
        <authorList>
            <person name="Kallberg Y."/>
            <person name="Tangrot J."/>
            <person name="Rosling A."/>
        </authorList>
    </citation>
    <scope>NUCLEOTIDE SEQUENCE</scope>
    <source>
        <strain evidence="1">MA461A</strain>
    </source>
</reference>
<feature type="non-terminal residue" evidence="1">
    <location>
        <position position="182"/>
    </location>
</feature>
<sequence length="182" mass="19890">IKAVCCPDGNSVVSSSRDKTARLWSRAGEKAFTENKIFLGHDNFVNSVAYLPPTADHPAGLVISGSSDKTINVFDIQNPQEPAYSLIGHSDNVCALDVTPSGFIVSGSWDKTAKIWKNWQESYTLEGHSQAVWAVLTVDDERILTGSADKSIIKWQNGKRIQTLNGHTDCVRALALLPNMSF</sequence>
<protein>
    <submittedName>
        <fullName evidence="1">3928_t:CDS:1</fullName>
    </submittedName>
</protein>
<dbReference type="EMBL" id="CAJVQC010120219">
    <property type="protein sequence ID" value="CAG8838329.1"/>
    <property type="molecule type" value="Genomic_DNA"/>
</dbReference>
<name>A0ACA9SFI9_9GLOM</name>
<accession>A0ACA9SFI9</accession>
<comment type="caution">
    <text evidence="1">The sequence shown here is derived from an EMBL/GenBank/DDBJ whole genome shotgun (WGS) entry which is preliminary data.</text>
</comment>
<organism evidence="1 2">
    <name type="scientific">Racocetra persica</name>
    <dbReference type="NCBI Taxonomy" id="160502"/>
    <lineage>
        <taxon>Eukaryota</taxon>
        <taxon>Fungi</taxon>
        <taxon>Fungi incertae sedis</taxon>
        <taxon>Mucoromycota</taxon>
        <taxon>Glomeromycotina</taxon>
        <taxon>Glomeromycetes</taxon>
        <taxon>Diversisporales</taxon>
        <taxon>Gigasporaceae</taxon>
        <taxon>Racocetra</taxon>
    </lineage>
</organism>
<dbReference type="Proteomes" id="UP000789920">
    <property type="component" value="Unassembled WGS sequence"/>
</dbReference>